<evidence type="ECO:0000256" key="1">
    <source>
        <dbReference type="SAM" id="MobiDB-lite"/>
    </source>
</evidence>
<dbReference type="AlphaFoldDB" id="A0A6J8EDK7"/>
<dbReference type="EMBL" id="CACVKT020008862">
    <property type="protein sequence ID" value="CAC5418056.1"/>
    <property type="molecule type" value="Genomic_DNA"/>
</dbReference>
<protein>
    <submittedName>
        <fullName evidence="2">Uncharacterized protein</fullName>
    </submittedName>
</protein>
<proteinExistence type="predicted"/>
<gene>
    <name evidence="2" type="ORF">MCOR_50517</name>
</gene>
<evidence type="ECO:0000313" key="2">
    <source>
        <dbReference type="EMBL" id="CAC5418056.1"/>
    </source>
</evidence>
<dbReference type="OrthoDB" id="6140905at2759"/>
<keyword evidence="3" id="KW-1185">Reference proteome</keyword>
<name>A0A6J8EDK7_MYTCO</name>
<feature type="region of interest" description="Disordered" evidence="1">
    <location>
        <begin position="135"/>
        <end position="156"/>
    </location>
</feature>
<sequence length="156" mass="17352">MCQTTTAVEDDEDGSDNLDSAFLSLTEQGHNCSCSLSVKNISRYVNLYIRRFNNLTDQSLCGMEIEIYQRRPIETILLDRTPTRCDKHRLGEEDDSFLEISCDDPAVTTPLDTLTPPRTTLNDVTTSVNITPTLSSSTAMIEKSPIHDETDSDGNS</sequence>
<organism evidence="2 3">
    <name type="scientific">Mytilus coruscus</name>
    <name type="common">Sea mussel</name>
    <dbReference type="NCBI Taxonomy" id="42192"/>
    <lineage>
        <taxon>Eukaryota</taxon>
        <taxon>Metazoa</taxon>
        <taxon>Spiralia</taxon>
        <taxon>Lophotrochozoa</taxon>
        <taxon>Mollusca</taxon>
        <taxon>Bivalvia</taxon>
        <taxon>Autobranchia</taxon>
        <taxon>Pteriomorphia</taxon>
        <taxon>Mytilida</taxon>
        <taxon>Mytiloidea</taxon>
        <taxon>Mytilidae</taxon>
        <taxon>Mytilinae</taxon>
        <taxon>Mytilus</taxon>
    </lineage>
</organism>
<dbReference type="Proteomes" id="UP000507470">
    <property type="component" value="Unassembled WGS sequence"/>
</dbReference>
<reference evidence="2 3" key="1">
    <citation type="submission" date="2020-06" db="EMBL/GenBank/DDBJ databases">
        <authorList>
            <person name="Li R."/>
            <person name="Bekaert M."/>
        </authorList>
    </citation>
    <scope>NUCLEOTIDE SEQUENCE [LARGE SCALE GENOMIC DNA]</scope>
    <source>
        <strain evidence="3">wild</strain>
    </source>
</reference>
<accession>A0A6J8EDK7</accession>
<evidence type="ECO:0000313" key="3">
    <source>
        <dbReference type="Proteomes" id="UP000507470"/>
    </source>
</evidence>